<reference evidence="1 2" key="1">
    <citation type="submission" date="2006-01" db="EMBL/GenBank/DDBJ databases">
        <authorList>
            <person name="Hagstrom A."/>
            <person name="Ferriera S."/>
            <person name="Johnson J."/>
            <person name="Kravitz S."/>
            <person name="Halpern A."/>
            <person name="Remington K."/>
            <person name="Beeson K."/>
            <person name="Tran B."/>
            <person name="Rogers Y.-H."/>
            <person name="Friedman R."/>
            <person name="Venter J.C."/>
        </authorList>
    </citation>
    <scope>NUCLEOTIDE SEQUENCE [LARGE SCALE GENOMIC DNA]</scope>
    <source>
        <strain evidence="1 2">SKA53</strain>
    </source>
</reference>
<dbReference type="AlphaFoldDB" id="A3V1C6"/>
<proteinExistence type="predicted"/>
<name>A3V1C6_9RHOB</name>
<comment type="caution">
    <text evidence="1">The sequence shown here is derived from an EMBL/GenBank/DDBJ whole genome shotgun (WGS) entry which is preliminary data.</text>
</comment>
<keyword evidence="2" id="KW-1185">Reference proteome</keyword>
<sequence length="66" mass="7246">MRVIEPPHALQVFAVGTGATNLIYRDAVPFRFTPPWPRQLQLSLCRIAQSAASLAAADHDSTENMP</sequence>
<evidence type="ECO:0000313" key="2">
    <source>
        <dbReference type="Proteomes" id="UP000004507"/>
    </source>
</evidence>
<gene>
    <name evidence="1" type="ORF">SKA53_09819</name>
</gene>
<evidence type="ECO:0000313" key="1">
    <source>
        <dbReference type="EMBL" id="EAQ08012.1"/>
    </source>
</evidence>
<dbReference type="EMBL" id="AAMS01000001">
    <property type="protein sequence ID" value="EAQ08012.1"/>
    <property type="molecule type" value="Genomic_DNA"/>
</dbReference>
<organism evidence="1 2">
    <name type="scientific">Yoonia vestfoldensis SKA53</name>
    <dbReference type="NCBI Taxonomy" id="314232"/>
    <lineage>
        <taxon>Bacteria</taxon>
        <taxon>Pseudomonadati</taxon>
        <taxon>Pseudomonadota</taxon>
        <taxon>Alphaproteobacteria</taxon>
        <taxon>Rhodobacterales</taxon>
        <taxon>Paracoccaceae</taxon>
        <taxon>Yoonia</taxon>
    </lineage>
</organism>
<dbReference type="HOGENOM" id="CLU_2825984_0_0_5"/>
<dbReference type="Proteomes" id="UP000004507">
    <property type="component" value="Unassembled WGS sequence"/>
</dbReference>
<protein>
    <submittedName>
        <fullName evidence="1">Uncharacterized protein</fullName>
    </submittedName>
</protein>
<accession>A3V1C6</accession>